<accession>A0A9J5X9D0</accession>
<reference evidence="2 3" key="1">
    <citation type="submission" date="2020-09" db="EMBL/GenBank/DDBJ databases">
        <title>De no assembly of potato wild relative species, Solanum commersonii.</title>
        <authorList>
            <person name="Cho K."/>
        </authorList>
    </citation>
    <scope>NUCLEOTIDE SEQUENCE [LARGE SCALE GENOMIC DNA]</scope>
    <source>
        <strain evidence="2">LZ3.2</strain>
        <tissue evidence="2">Leaf</tissue>
    </source>
</reference>
<dbReference type="OrthoDB" id="642536at2759"/>
<evidence type="ECO:0000259" key="1">
    <source>
        <dbReference type="Pfam" id="PF03478"/>
    </source>
</evidence>
<sequence>MHSYLFGRRHSNASRALEIVKFEVYELDVVKGNMKEINNLGDSTIFVSCNGATSMDSTKFTGLIKPNQIYFTDDWFDQNYHLECGGGKDMGCYNLQNQKAKWSGKPLYLYQIVN</sequence>
<dbReference type="Proteomes" id="UP000824120">
    <property type="component" value="Chromosome 9"/>
</dbReference>
<dbReference type="PANTHER" id="PTHR44259:SF52">
    <property type="entry name" value="UBIQUITIN-PROTEIN LIGASE"/>
    <property type="match status" value="1"/>
</dbReference>
<name>A0A9J5X9D0_SOLCO</name>
<dbReference type="InterPro" id="IPR050942">
    <property type="entry name" value="F-box_BR-signaling"/>
</dbReference>
<dbReference type="InterPro" id="IPR005174">
    <property type="entry name" value="KIB1-4_b-propeller"/>
</dbReference>
<proteinExistence type="predicted"/>
<gene>
    <name evidence="2" type="ORF">H5410_044868</name>
</gene>
<comment type="caution">
    <text evidence="2">The sequence shown here is derived from an EMBL/GenBank/DDBJ whole genome shotgun (WGS) entry which is preliminary data.</text>
</comment>
<dbReference type="EMBL" id="JACXVP010000009">
    <property type="protein sequence ID" value="KAG5584434.1"/>
    <property type="molecule type" value="Genomic_DNA"/>
</dbReference>
<keyword evidence="3" id="KW-1185">Reference proteome</keyword>
<feature type="domain" description="KIB1-4 beta-propeller" evidence="1">
    <location>
        <begin position="15"/>
        <end position="94"/>
    </location>
</feature>
<evidence type="ECO:0000313" key="2">
    <source>
        <dbReference type="EMBL" id="KAG5584434.1"/>
    </source>
</evidence>
<dbReference type="AlphaFoldDB" id="A0A9J5X9D0"/>
<dbReference type="Pfam" id="PF03478">
    <property type="entry name" value="Beta-prop_KIB1-4"/>
    <property type="match status" value="1"/>
</dbReference>
<dbReference type="PANTHER" id="PTHR44259">
    <property type="entry name" value="OS07G0183000 PROTEIN-RELATED"/>
    <property type="match status" value="1"/>
</dbReference>
<organism evidence="2 3">
    <name type="scientific">Solanum commersonii</name>
    <name type="common">Commerson's wild potato</name>
    <name type="synonym">Commerson's nightshade</name>
    <dbReference type="NCBI Taxonomy" id="4109"/>
    <lineage>
        <taxon>Eukaryota</taxon>
        <taxon>Viridiplantae</taxon>
        <taxon>Streptophyta</taxon>
        <taxon>Embryophyta</taxon>
        <taxon>Tracheophyta</taxon>
        <taxon>Spermatophyta</taxon>
        <taxon>Magnoliopsida</taxon>
        <taxon>eudicotyledons</taxon>
        <taxon>Gunneridae</taxon>
        <taxon>Pentapetalae</taxon>
        <taxon>asterids</taxon>
        <taxon>lamiids</taxon>
        <taxon>Solanales</taxon>
        <taxon>Solanaceae</taxon>
        <taxon>Solanoideae</taxon>
        <taxon>Solaneae</taxon>
        <taxon>Solanum</taxon>
    </lineage>
</organism>
<protein>
    <recommendedName>
        <fullName evidence="1">KIB1-4 beta-propeller domain-containing protein</fullName>
    </recommendedName>
</protein>
<evidence type="ECO:0000313" key="3">
    <source>
        <dbReference type="Proteomes" id="UP000824120"/>
    </source>
</evidence>